<evidence type="ECO:0000259" key="6">
    <source>
        <dbReference type="Pfam" id="PF01609"/>
    </source>
</evidence>
<dbReference type="InterPro" id="IPR047959">
    <property type="entry name" value="Transpos_IS5"/>
</dbReference>
<dbReference type="PANTHER" id="PTHR35604">
    <property type="entry name" value="TRANSPOSASE INSH FOR INSERTION SEQUENCE ELEMENT IS5A-RELATED"/>
    <property type="match status" value="1"/>
</dbReference>
<evidence type="ECO:0000256" key="5">
    <source>
        <dbReference type="ARBA" id="ARBA00023172"/>
    </source>
</evidence>
<comment type="similarity">
    <text evidence="2">Belongs to the transposase 11 family.</text>
</comment>
<accession>A0A316HDJ2</accession>
<evidence type="ECO:0000256" key="4">
    <source>
        <dbReference type="ARBA" id="ARBA00023125"/>
    </source>
</evidence>
<dbReference type="OrthoDB" id="9774608at2"/>
<sequence length="339" mass="38330">MISLFAAEERAAKRERLGDPLQVLDRAIDFAALARAVDAKLEIGDTGRGGRPPYPTELMIRLLVVQQLYNLSDEALEYQVLDRSSFQRFAGLEKSSRIPDAKTVWVWRERLKKQDLIGDISEAVGRQLAQAGFIARGGQIIDASIVTAPVQHHRSEENEAIKRGEVPADWNAAKRSQKDMDARWTKKHGKSYYGYKLHASTDRRWGFIRRIEVTAASVNDTEVFEAILDDTNTAKDVYADRGYAKHARQTALYVQGYRAHIQRKGTATQPISDAQQRRNRRIARQRAFGEHPFARLAQMGGKHLRTIGLARARAVIELKVIAHNLMHLARYKDRGVVPA</sequence>
<dbReference type="RefSeq" id="WP_109724934.1">
    <property type="nucleotide sequence ID" value="NZ_MSZV01000025.1"/>
</dbReference>
<dbReference type="Proteomes" id="UP000245812">
    <property type="component" value="Unassembled WGS sequence"/>
</dbReference>
<keyword evidence="4" id="KW-0238">DNA-binding</keyword>
<dbReference type="InterPro" id="IPR008490">
    <property type="entry name" value="Transposase_InsH_N"/>
</dbReference>
<evidence type="ECO:0000256" key="2">
    <source>
        <dbReference type="ARBA" id="ARBA00010075"/>
    </source>
</evidence>
<keyword evidence="5" id="KW-0233">DNA recombination</keyword>
<feature type="domain" description="Transposase IS4-like" evidence="6">
    <location>
        <begin position="140"/>
        <end position="325"/>
    </location>
</feature>
<dbReference type="AlphaFoldDB" id="A0A316HDJ2"/>
<evidence type="ECO:0000256" key="3">
    <source>
        <dbReference type="ARBA" id="ARBA00022578"/>
    </source>
</evidence>
<keyword evidence="3" id="KW-0815">Transposition</keyword>
<dbReference type="InterPro" id="IPR002559">
    <property type="entry name" value="Transposase_11"/>
</dbReference>
<dbReference type="PANTHER" id="PTHR35604:SF2">
    <property type="entry name" value="TRANSPOSASE INSH FOR INSERTION SEQUENCE ELEMENT IS5A-RELATED"/>
    <property type="match status" value="1"/>
</dbReference>
<reference evidence="8 9" key="1">
    <citation type="submission" date="2018-05" db="EMBL/GenBank/DDBJ databases">
        <title>Genomic Encyclopedia of Type Strains, Phase IV (KMG-IV): sequencing the most valuable type-strain genomes for metagenomic binning, comparative biology and taxonomic classification.</title>
        <authorList>
            <person name="Goeker M."/>
        </authorList>
    </citation>
    <scope>NUCLEOTIDE SEQUENCE [LARGE SCALE GENOMIC DNA]</scope>
    <source>
        <strain evidence="8 9">DSM 14263</strain>
    </source>
</reference>
<proteinExistence type="inferred from homology"/>
<dbReference type="GO" id="GO:0004803">
    <property type="term" value="F:transposase activity"/>
    <property type="evidence" value="ECO:0007669"/>
    <property type="project" value="InterPro"/>
</dbReference>
<evidence type="ECO:0000256" key="1">
    <source>
        <dbReference type="ARBA" id="ARBA00003544"/>
    </source>
</evidence>
<organism evidence="8 9">
    <name type="scientific">Fulvimonas soli</name>
    <dbReference type="NCBI Taxonomy" id="155197"/>
    <lineage>
        <taxon>Bacteria</taxon>
        <taxon>Pseudomonadati</taxon>
        <taxon>Pseudomonadota</taxon>
        <taxon>Gammaproteobacteria</taxon>
        <taxon>Lysobacterales</taxon>
        <taxon>Rhodanobacteraceae</taxon>
        <taxon>Fulvimonas</taxon>
    </lineage>
</organism>
<evidence type="ECO:0000313" key="8">
    <source>
        <dbReference type="EMBL" id="PWK78608.1"/>
    </source>
</evidence>
<name>A0A316HDJ2_9GAMM</name>
<dbReference type="Pfam" id="PF01609">
    <property type="entry name" value="DDE_Tnp_1"/>
    <property type="match status" value="1"/>
</dbReference>
<dbReference type="GO" id="GO:0003677">
    <property type="term" value="F:DNA binding"/>
    <property type="evidence" value="ECO:0007669"/>
    <property type="project" value="UniProtKB-KW"/>
</dbReference>
<gene>
    <name evidence="8" type="ORF">C7456_1381</name>
</gene>
<dbReference type="EMBL" id="QGHC01000038">
    <property type="protein sequence ID" value="PWK78608.1"/>
    <property type="molecule type" value="Genomic_DNA"/>
</dbReference>
<comment type="caution">
    <text evidence="8">The sequence shown here is derived from an EMBL/GenBank/DDBJ whole genome shotgun (WGS) entry which is preliminary data.</text>
</comment>
<dbReference type="NCBIfam" id="NF033581">
    <property type="entry name" value="transpos_IS5_4"/>
    <property type="match status" value="1"/>
</dbReference>
<evidence type="ECO:0000313" key="9">
    <source>
        <dbReference type="Proteomes" id="UP000245812"/>
    </source>
</evidence>
<evidence type="ECO:0000259" key="7">
    <source>
        <dbReference type="Pfam" id="PF05598"/>
    </source>
</evidence>
<dbReference type="Pfam" id="PF05598">
    <property type="entry name" value="DUF772"/>
    <property type="match status" value="1"/>
</dbReference>
<dbReference type="GO" id="GO:0006313">
    <property type="term" value="P:DNA transposition"/>
    <property type="evidence" value="ECO:0007669"/>
    <property type="project" value="InterPro"/>
</dbReference>
<feature type="domain" description="Transposase InsH N-terminal" evidence="7">
    <location>
        <begin position="13"/>
        <end position="110"/>
    </location>
</feature>
<comment type="function">
    <text evidence="1">Involved in the transposition of the insertion sequence IS5.</text>
</comment>
<protein>
    <submittedName>
        <fullName evidence="8">IS5 family transposase</fullName>
    </submittedName>
</protein>
<keyword evidence="9" id="KW-1185">Reference proteome</keyword>